<dbReference type="Proteomes" id="UP000054558">
    <property type="component" value="Unassembled WGS sequence"/>
</dbReference>
<evidence type="ECO:0000256" key="1">
    <source>
        <dbReference type="SAM" id="Phobius"/>
    </source>
</evidence>
<feature type="transmembrane region" description="Helical" evidence="1">
    <location>
        <begin position="36"/>
        <end position="54"/>
    </location>
</feature>
<evidence type="ECO:0000313" key="2">
    <source>
        <dbReference type="EMBL" id="GAQ86580.1"/>
    </source>
</evidence>
<name>A0A1Y1I6J9_KLENI</name>
<keyword evidence="1" id="KW-0812">Transmembrane</keyword>
<proteinExistence type="predicted"/>
<dbReference type="EMBL" id="DF237247">
    <property type="protein sequence ID" value="GAQ86580.1"/>
    <property type="molecule type" value="Genomic_DNA"/>
</dbReference>
<organism evidence="2 3">
    <name type="scientific">Klebsormidium nitens</name>
    <name type="common">Green alga</name>
    <name type="synonym">Ulothrix nitens</name>
    <dbReference type="NCBI Taxonomy" id="105231"/>
    <lineage>
        <taxon>Eukaryota</taxon>
        <taxon>Viridiplantae</taxon>
        <taxon>Streptophyta</taxon>
        <taxon>Klebsormidiophyceae</taxon>
        <taxon>Klebsormidiales</taxon>
        <taxon>Klebsormidiaceae</taxon>
        <taxon>Klebsormidium</taxon>
    </lineage>
</organism>
<reference evidence="2 3" key="1">
    <citation type="journal article" date="2014" name="Nat. Commun.">
        <title>Klebsormidium flaccidum genome reveals primary factors for plant terrestrial adaptation.</title>
        <authorList>
            <person name="Hori K."/>
            <person name="Maruyama F."/>
            <person name="Fujisawa T."/>
            <person name="Togashi T."/>
            <person name="Yamamoto N."/>
            <person name="Seo M."/>
            <person name="Sato S."/>
            <person name="Yamada T."/>
            <person name="Mori H."/>
            <person name="Tajima N."/>
            <person name="Moriyama T."/>
            <person name="Ikeuchi M."/>
            <person name="Watanabe M."/>
            <person name="Wada H."/>
            <person name="Kobayashi K."/>
            <person name="Saito M."/>
            <person name="Masuda T."/>
            <person name="Sasaki-Sekimoto Y."/>
            <person name="Mashiguchi K."/>
            <person name="Awai K."/>
            <person name="Shimojima M."/>
            <person name="Masuda S."/>
            <person name="Iwai M."/>
            <person name="Nobusawa T."/>
            <person name="Narise T."/>
            <person name="Kondo S."/>
            <person name="Saito H."/>
            <person name="Sato R."/>
            <person name="Murakawa M."/>
            <person name="Ihara Y."/>
            <person name="Oshima-Yamada Y."/>
            <person name="Ohtaka K."/>
            <person name="Satoh M."/>
            <person name="Sonobe K."/>
            <person name="Ishii M."/>
            <person name="Ohtani R."/>
            <person name="Kanamori-Sato M."/>
            <person name="Honoki R."/>
            <person name="Miyazaki D."/>
            <person name="Mochizuki H."/>
            <person name="Umetsu J."/>
            <person name="Higashi K."/>
            <person name="Shibata D."/>
            <person name="Kamiya Y."/>
            <person name="Sato N."/>
            <person name="Nakamura Y."/>
            <person name="Tabata S."/>
            <person name="Ida S."/>
            <person name="Kurokawa K."/>
            <person name="Ohta H."/>
        </authorList>
    </citation>
    <scope>NUCLEOTIDE SEQUENCE [LARGE SCALE GENOMIC DNA]</scope>
    <source>
        <strain evidence="2 3">NIES-2285</strain>
    </source>
</reference>
<dbReference type="AlphaFoldDB" id="A0A1Y1I6J9"/>
<protein>
    <submittedName>
        <fullName evidence="2">Uncharacterized protein</fullName>
    </submittedName>
</protein>
<keyword evidence="3" id="KW-1185">Reference proteome</keyword>
<evidence type="ECO:0000313" key="3">
    <source>
        <dbReference type="Proteomes" id="UP000054558"/>
    </source>
</evidence>
<gene>
    <name evidence="2" type="ORF">KFL_002980040</name>
</gene>
<accession>A0A1Y1I6J9</accession>
<sequence length="440" mass="47196">MVCVLVAWYSYKGLTSAVSESSAERKAKNLERSMKVAVCALLAYLVTVSAMLLLSNSHAPPMFPPHMMQMPPMLQQLPHAPGMHEMPEAPTGEGSTRTEWLRFFQRDPDALAALQNGDTDALMESPSLQRHMGEVLKLWLGMSDASKQATRRHLETLRDATGLTSGADPSTVAAAKTWSDVFTKRVVVPSLFLQQVENLVSIARDSISGMKDEYAAESDIEGLLEGVDMDLGDLGEADAEPLDVVSKLLPQLKEWAQASGGSTLDSKAVGEYVLEKLAAPTYADILSSMRSTLINVKATYIQSALRKLSETIDTASLEAVIQSSQGLDVDMFEEEMRGIMPGVDASRAQALLEAFSKLLQQSGMADALKLGDAFKSLGGEGGRGSGVVSVSRLIGSELALGMISQLPSAVREDGSIDVGRVAALALKARKAKRPRITGRS</sequence>
<keyword evidence="1" id="KW-1133">Transmembrane helix</keyword>
<keyword evidence="1" id="KW-0472">Membrane</keyword>